<dbReference type="Pfam" id="PF07690">
    <property type="entry name" value="MFS_1"/>
    <property type="match status" value="1"/>
</dbReference>
<evidence type="ECO:0000256" key="6">
    <source>
        <dbReference type="ARBA" id="ARBA00023136"/>
    </source>
</evidence>
<dbReference type="AlphaFoldDB" id="A0A8J1U594"/>
<evidence type="ECO:0000256" key="3">
    <source>
        <dbReference type="ARBA" id="ARBA00022692"/>
    </source>
</evidence>
<dbReference type="Proteomes" id="UP000749559">
    <property type="component" value="Unassembled WGS sequence"/>
</dbReference>
<name>A0A8J1U594_OWEFU</name>
<dbReference type="InterPro" id="IPR044772">
    <property type="entry name" value="NO3_transporter"/>
</dbReference>
<keyword evidence="3" id="KW-0812">Transmembrane</keyword>
<keyword evidence="5" id="KW-0534">Nitrate assimilation</keyword>
<comment type="subcellular location">
    <subcellularLocation>
        <location evidence="1">Membrane</location>
        <topology evidence="1">Multi-pass membrane protein</topology>
    </subcellularLocation>
</comment>
<evidence type="ECO:0000313" key="8">
    <source>
        <dbReference type="Proteomes" id="UP000749559"/>
    </source>
</evidence>
<evidence type="ECO:0000256" key="4">
    <source>
        <dbReference type="ARBA" id="ARBA00022989"/>
    </source>
</evidence>
<reference evidence="7" key="1">
    <citation type="submission" date="2022-03" db="EMBL/GenBank/DDBJ databases">
        <authorList>
            <person name="Martin C."/>
        </authorList>
    </citation>
    <scope>NUCLEOTIDE SEQUENCE</scope>
</reference>
<proteinExistence type="inferred from homology"/>
<dbReference type="InterPro" id="IPR011701">
    <property type="entry name" value="MFS"/>
</dbReference>
<accession>A0A8J1U594</accession>
<dbReference type="GO" id="GO:0016020">
    <property type="term" value="C:membrane"/>
    <property type="evidence" value="ECO:0007669"/>
    <property type="project" value="UniProtKB-SubCell"/>
</dbReference>
<dbReference type="PROSITE" id="PS50850">
    <property type="entry name" value="MFS"/>
    <property type="match status" value="1"/>
</dbReference>
<comment type="caution">
    <text evidence="7">The sequence shown here is derived from an EMBL/GenBank/DDBJ whole genome shotgun (WGS) entry which is preliminary data.</text>
</comment>
<keyword evidence="4" id="KW-1133">Transmembrane helix</keyword>
<dbReference type="GO" id="GO:0015112">
    <property type="term" value="F:nitrate transmembrane transporter activity"/>
    <property type="evidence" value="ECO:0007669"/>
    <property type="project" value="InterPro"/>
</dbReference>
<gene>
    <name evidence="7" type="ORF">OFUS_LOCUS19706</name>
</gene>
<dbReference type="OrthoDB" id="434240at2759"/>
<dbReference type="EMBL" id="CAIIXF020000009">
    <property type="protein sequence ID" value="CAH1795123.1"/>
    <property type="molecule type" value="Genomic_DNA"/>
</dbReference>
<keyword evidence="8" id="KW-1185">Reference proteome</keyword>
<comment type="similarity">
    <text evidence="2">Belongs to the major facilitator superfamily. Nitrate/nitrite porter (TC 2.A.1.8) family.</text>
</comment>
<dbReference type="GO" id="GO:0042128">
    <property type="term" value="P:nitrate assimilation"/>
    <property type="evidence" value="ECO:0007669"/>
    <property type="project" value="UniProtKB-KW"/>
</dbReference>
<sequence length="564" mass="61853">MDPKLNSSQESVGSCLTRCKDKKVLLVDTNGKATTFWLFSLRRPHMRAFHASWIGFFFAFLGWFCVQPLIPYIKQDLSLNDEEVANSGIAGVAAVVFVRIMAGPICDRFGARRVMVILLVAGSIPVGLAGLVTNGVGLVIVRLFIGILGGVFVPCQFWTISMFSSNIVGSANALAGGWGNLGGGVTFLLMPVLYRLISLSGINSSVAWKVTLVIPAAVGFILALPYWFLTDDCPQGPWYLRKRAQKNTNDVIQHANDNLAYAASTDGDADGHTAHRAPHGTSSTIAATEMIGNLSNIERNTLPQYDGGWRGHIGFRILAISILFMQYAASFGVEISVNSILNIYLLRRFRTPGCNVTGPNGEDPEYKCSVLTPETASLITSIFGLMNLFARFTGGLLSDILHERFNLSGRIMVHFVVYVLEGLLMIVFGSMETIPTAIVVLVLWSFCVQNAEGTTYSLIPFVWPERVGVVAGIVAAGGNLGGFCWNFLWRYSLNNMSQYFTIIGCFVILMALLNSILIVRNYHITDPLFKSQKFINGEKTLSRDRISIKNTGLEQVHSFDVTKL</sequence>
<evidence type="ECO:0000256" key="5">
    <source>
        <dbReference type="ARBA" id="ARBA00023063"/>
    </source>
</evidence>
<evidence type="ECO:0000256" key="1">
    <source>
        <dbReference type="ARBA" id="ARBA00004141"/>
    </source>
</evidence>
<organism evidence="7 8">
    <name type="scientific">Owenia fusiformis</name>
    <name type="common">Polychaete worm</name>
    <dbReference type="NCBI Taxonomy" id="6347"/>
    <lineage>
        <taxon>Eukaryota</taxon>
        <taxon>Metazoa</taxon>
        <taxon>Spiralia</taxon>
        <taxon>Lophotrochozoa</taxon>
        <taxon>Annelida</taxon>
        <taxon>Polychaeta</taxon>
        <taxon>Sedentaria</taxon>
        <taxon>Canalipalpata</taxon>
        <taxon>Sabellida</taxon>
        <taxon>Oweniida</taxon>
        <taxon>Oweniidae</taxon>
        <taxon>Owenia</taxon>
    </lineage>
</organism>
<evidence type="ECO:0000313" key="7">
    <source>
        <dbReference type="EMBL" id="CAH1795123.1"/>
    </source>
</evidence>
<dbReference type="PANTHER" id="PTHR23515">
    <property type="entry name" value="HIGH-AFFINITY NITRATE TRANSPORTER 2.3"/>
    <property type="match status" value="1"/>
</dbReference>
<dbReference type="SUPFAM" id="SSF103473">
    <property type="entry name" value="MFS general substrate transporter"/>
    <property type="match status" value="1"/>
</dbReference>
<keyword evidence="6" id="KW-0472">Membrane</keyword>
<evidence type="ECO:0000256" key="2">
    <source>
        <dbReference type="ARBA" id="ARBA00008432"/>
    </source>
</evidence>
<dbReference type="InterPro" id="IPR020846">
    <property type="entry name" value="MFS_dom"/>
</dbReference>
<dbReference type="InterPro" id="IPR036259">
    <property type="entry name" value="MFS_trans_sf"/>
</dbReference>
<protein>
    <submittedName>
        <fullName evidence="7">Uncharacterized protein</fullName>
    </submittedName>
</protein>
<dbReference type="Gene3D" id="1.20.1250.20">
    <property type="entry name" value="MFS general substrate transporter like domains"/>
    <property type="match status" value="2"/>
</dbReference>